<feature type="compositionally biased region" description="Polar residues" evidence="1">
    <location>
        <begin position="231"/>
        <end position="244"/>
    </location>
</feature>
<protein>
    <submittedName>
        <fullName evidence="2">Uncharacterized protein</fullName>
    </submittedName>
</protein>
<dbReference type="EMBL" id="JACBAG010001927">
    <property type="protein sequence ID" value="KAF7174841.1"/>
    <property type="molecule type" value="Genomic_DNA"/>
</dbReference>
<feature type="region of interest" description="Disordered" evidence="1">
    <location>
        <begin position="1"/>
        <end position="59"/>
    </location>
</feature>
<dbReference type="Proteomes" id="UP000641853">
    <property type="component" value="Unassembled WGS sequence"/>
</dbReference>
<dbReference type="AlphaFoldDB" id="A0A8H6QJ34"/>
<evidence type="ECO:0000313" key="3">
    <source>
        <dbReference type="Proteomes" id="UP000641853"/>
    </source>
</evidence>
<gene>
    <name evidence="2" type="ORF">CNMCM7691_003527</name>
</gene>
<feature type="region of interest" description="Disordered" evidence="1">
    <location>
        <begin position="153"/>
        <end position="202"/>
    </location>
</feature>
<dbReference type="PANTHER" id="PTHR39610:SF1">
    <property type="match status" value="1"/>
</dbReference>
<evidence type="ECO:0000313" key="2">
    <source>
        <dbReference type="EMBL" id="KAF7174841.1"/>
    </source>
</evidence>
<evidence type="ECO:0000256" key="1">
    <source>
        <dbReference type="SAM" id="MobiDB-lite"/>
    </source>
</evidence>
<comment type="caution">
    <text evidence="2">The sequence shown here is derived from an EMBL/GenBank/DDBJ whole genome shotgun (WGS) entry which is preliminary data.</text>
</comment>
<accession>A0A8H6QJ34</accession>
<proteinExistence type="predicted"/>
<sequence length="339" mass="36546">MSADPSPVSTSSPTSRRRAATATQPSTTPAVIFRRPSQGMGNPAISLPQTTYEGSSMPGMGESGAAGVVSRKKLAGPIPRKASLRIGKLRCDIQSPLRHQISTPWLNESKKRLELSLLRQQTASVASTASSTSTTLNDPLDAYHNSPYLVSSAHPTASRRHRSSSSLSSSYVPVVQGSRTGNGTAIARSREPSLSLPSARPNDLSRSARALSITSRQLDQVLPSLAALIQPQSQQQGDNVSSNVPGPHPNARQRSFSPQQVPAVGNPPRQEVLAQRGELEVIKRENEALRRRIRDLELVVKKYREREVTSPEQPTNDHEATLKLGKLSISSRVDAQDGP</sequence>
<feature type="compositionally biased region" description="Basic and acidic residues" evidence="1">
    <location>
        <begin position="305"/>
        <end position="321"/>
    </location>
</feature>
<name>A0A8H6QJ34_9EURO</name>
<organism evidence="2 3">
    <name type="scientific">Aspergillus felis</name>
    <dbReference type="NCBI Taxonomy" id="1287682"/>
    <lineage>
        <taxon>Eukaryota</taxon>
        <taxon>Fungi</taxon>
        <taxon>Dikarya</taxon>
        <taxon>Ascomycota</taxon>
        <taxon>Pezizomycotina</taxon>
        <taxon>Eurotiomycetes</taxon>
        <taxon>Eurotiomycetidae</taxon>
        <taxon>Eurotiales</taxon>
        <taxon>Aspergillaceae</taxon>
        <taxon>Aspergillus</taxon>
        <taxon>Aspergillus subgen. Fumigati</taxon>
    </lineage>
</organism>
<reference evidence="2" key="1">
    <citation type="submission" date="2020-06" db="EMBL/GenBank/DDBJ databases">
        <title>Draft genome sequences of strains closely related to Aspergillus parafelis and Aspergillus hiratsukae.</title>
        <authorList>
            <person name="Dos Santos R.A.C."/>
            <person name="Rivero-Menendez O."/>
            <person name="Steenwyk J.L."/>
            <person name="Mead M.E."/>
            <person name="Goldman G.H."/>
            <person name="Alastruey-Izquierdo A."/>
            <person name="Rokas A."/>
        </authorList>
    </citation>
    <scope>NUCLEOTIDE SEQUENCE</scope>
    <source>
        <strain evidence="2">CNM-CM7691</strain>
    </source>
</reference>
<feature type="region of interest" description="Disordered" evidence="1">
    <location>
        <begin position="305"/>
        <end position="339"/>
    </location>
</feature>
<feature type="region of interest" description="Disordered" evidence="1">
    <location>
        <begin position="231"/>
        <end position="266"/>
    </location>
</feature>
<keyword evidence="3" id="KW-1185">Reference proteome</keyword>
<dbReference type="PANTHER" id="PTHR39610">
    <property type="entry name" value="BZIP DOMAIN-CONTAINING PROTEIN-RELATED"/>
    <property type="match status" value="1"/>
</dbReference>
<feature type="compositionally biased region" description="Low complexity" evidence="1">
    <location>
        <begin position="1"/>
        <end position="30"/>
    </location>
</feature>